<dbReference type="Pfam" id="PF19124">
    <property type="entry name" value="DUF5808"/>
    <property type="match status" value="1"/>
</dbReference>
<dbReference type="AlphaFoldDB" id="A0A3N0BA29"/>
<evidence type="ECO:0000259" key="2">
    <source>
        <dbReference type="Pfam" id="PF07853"/>
    </source>
</evidence>
<feature type="domain" description="DUF1648" evidence="2">
    <location>
        <begin position="155"/>
        <end position="200"/>
    </location>
</feature>
<feature type="transmembrane region" description="Helical" evidence="1">
    <location>
        <begin position="12"/>
        <end position="33"/>
    </location>
</feature>
<dbReference type="Pfam" id="PF07853">
    <property type="entry name" value="DUF1648"/>
    <property type="match status" value="1"/>
</dbReference>
<evidence type="ECO:0000313" key="4">
    <source>
        <dbReference type="EMBL" id="RNL44065.1"/>
    </source>
</evidence>
<feature type="transmembrane region" description="Helical" evidence="1">
    <location>
        <begin position="149"/>
        <end position="169"/>
    </location>
</feature>
<keyword evidence="1" id="KW-1133">Transmembrane helix</keyword>
<sequence>MGAPATEFASAMLVLTISLIPLTGLMTVVTPFLMRRGEVFAVTVPDAAARDPYLRSLKRQYAIAMLGLTTILTAAGAWGACTQNPSLVLATLCAGTLLICACSYGLMLFFRAKVNAYKKERGWKAEAQESVAVVGDAPVPRAVSFKWNLLYIPVMAVTLLIGAVGYAQMPDLIPQHVNFQGEVTDYMEKSPFVILAPVLIVAFMAACMAFSHWTILRSKKPSDPGAPATSALAYGMFARAQSILLVAGGLILSLLGPVMELAFIGVIGIAEAGVFVVVLALALVAGSIVISVVYGQGGARVFARMGGSEKLLADDDEHWKLGVFYFNPDDPSLFLPERFGIGWTMNWGRPAVWAIMAGGFALTVAFVVAVMVMM</sequence>
<dbReference type="InterPro" id="IPR043831">
    <property type="entry name" value="DUF5808"/>
</dbReference>
<evidence type="ECO:0000259" key="3">
    <source>
        <dbReference type="Pfam" id="PF19124"/>
    </source>
</evidence>
<gene>
    <name evidence="4" type="ORF">DMP08_06465</name>
</gene>
<feature type="domain" description="DUF5808" evidence="3">
    <location>
        <begin position="328"/>
        <end position="353"/>
    </location>
</feature>
<reference evidence="5" key="1">
    <citation type="submission" date="2018-05" db="EMBL/GenBank/DDBJ databases">
        <title>Genome Sequencing of selected type strains of the family Eggerthellaceae.</title>
        <authorList>
            <person name="Danylec N."/>
            <person name="Stoll D.A."/>
            <person name="Doetsch A."/>
            <person name="Huch M."/>
        </authorList>
    </citation>
    <scope>NUCLEOTIDE SEQUENCE [LARGE SCALE GENOMIC DNA]</scope>
    <source>
        <strain evidence="5">DSM 16106</strain>
    </source>
</reference>
<dbReference type="Proteomes" id="UP000278632">
    <property type="component" value="Unassembled WGS sequence"/>
</dbReference>
<organism evidence="4 5">
    <name type="scientific">Paraeggerthella hongkongensis</name>
    <dbReference type="NCBI Taxonomy" id="230658"/>
    <lineage>
        <taxon>Bacteria</taxon>
        <taxon>Bacillati</taxon>
        <taxon>Actinomycetota</taxon>
        <taxon>Coriobacteriia</taxon>
        <taxon>Eggerthellales</taxon>
        <taxon>Eggerthellaceae</taxon>
        <taxon>Paraeggerthella</taxon>
    </lineage>
</organism>
<feature type="transmembrane region" description="Helical" evidence="1">
    <location>
        <begin position="261"/>
        <end position="294"/>
    </location>
</feature>
<proteinExistence type="predicted"/>
<keyword evidence="5" id="KW-1185">Reference proteome</keyword>
<dbReference type="OrthoDB" id="9808690at2"/>
<accession>A0A3N0BA29</accession>
<keyword evidence="1" id="KW-0472">Membrane</keyword>
<dbReference type="RefSeq" id="WP_123192132.1">
    <property type="nucleotide sequence ID" value="NZ_QICD01000010.1"/>
</dbReference>
<evidence type="ECO:0000313" key="5">
    <source>
        <dbReference type="Proteomes" id="UP000278632"/>
    </source>
</evidence>
<dbReference type="GO" id="GO:0009636">
    <property type="term" value="P:response to toxic substance"/>
    <property type="evidence" value="ECO:0007669"/>
    <property type="project" value="TreeGrafter"/>
</dbReference>
<feature type="transmembrane region" description="Helical" evidence="1">
    <location>
        <begin position="61"/>
        <end position="80"/>
    </location>
</feature>
<dbReference type="PANTHER" id="PTHR37810:SF9">
    <property type="entry name" value="MEMBRANE PROTEIN"/>
    <property type="match status" value="1"/>
</dbReference>
<dbReference type="InterPro" id="IPR012867">
    <property type="entry name" value="DUF1648"/>
</dbReference>
<feature type="transmembrane region" description="Helical" evidence="1">
    <location>
        <begin position="86"/>
        <end position="110"/>
    </location>
</feature>
<name>A0A3N0BA29_9ACTN</name>
<feature type="transmembrane region" description="Helical" evidence="1">
    <location>
        <begin position="189"/>
        <end position="210"/>
    </location>
</feature>
<dbReference type="PANTHER" id="PTHR37810">
    <property type="entry name" value="IMMUNITY PROTEIN SDPI"/>
    <property type="match status" value="1"/>
</dbReference>
<protein>
    <recommendedName>
        <fullName evidence="6">DUF1648 domain-containing protein</fullName>
    </recommendedName>
</protein>
<keyword evidence="1" id="KW-0812">Transmembrane</keyword>
<dbReference type="EMBL" id="QICD01000010">
    <property type="protein sequence ID" value="RNL44065.1"/>
    <property type="molecule type" value="Genomic_DNA"/>
</dbReference>
<evidence type="ECO:0000256" key="1">
    <source>
        <dbReference type="SAM" id="Phobius"/>
    </source>
</evidence>
<evidence type="ECO:0008006" key="6">
    <source>
        <dbReference type="Google" id="ProtNLM"/>
    </source>
</evidence>
<comment type="caution">
    <text evidence="4">The sequence shown here is derived from an EMBL/GenBank/DDBJ whole genome shotgun (WGS) entry which is preliminary data.</text>
</comment>
<feature type="transmembrane region" description="Helical" evidence="1">
    <location>
        <begin position="351"/>
        <end position="373"/>
    </location>
</feature>